<reference evidence="3" key="1">
    <citation type="submission" date="2022-03" db="EMBL/GenBank/DDBJ databases">
        <title>Aurantimonas Liuensis sp. Nov., isolated from the hadal seawater of the Mariana Trench.</title>
        <authorList>
            <person name="Liu R."/>
        </authorList>
    </citation>
    <scope>NUCLEOTIDE SEQUENCE</scope>
    <source>
        <strain evidence="3">LRZ36</strain>
    </source>
</reference>
<dbReference type="Gene3D" id="3.10.50.30">
    <property type="entry name" value="Transcription elongation factor, GreA/GreB, C-terminal domain"/>
    <property type="match status" value="1"/>
</dbReference>
<dbReference type="RefSeq" id="WP_253962872.1">
    <property type="nucleotide sequence ID" value="NZ_JALHBS010000014.1"/>
</dbReference>
<feature type="domain" description="Transcription elongation factor GreA/GreB C-terminal" evidence="2">
    <location>
        <begin position="88"/>
        <end position="149"/>
    </location>
</feature>
<name>A0A9X2H530_9HYPH</name>
<keyword evidence="3" id="KW-0648">Protein biosynthesis</keyword>
<keyword evidence="4" id="KW-1185">Reference proteome</keyword>
<dbReference type="Proteomes" id="UP001155220">
    <property type="component" value="Unassembled WGS sequence"/>
</dbReference>
<keyword evidence="3" id="KW-0251">Elongation factor</keyword>
<feature type="coiled-coil region" evidence="1">
    <location>
        <begin position="34"/>
        <end position="61"/>
    </location>
</feature>
<dbReference type="InterPro" id="IPR036953">
    <property type="entry name" value="GreA/GreB_C_sf"/>
</dbReference>
<dbReference type="InterPro" id="IPR018151">
    <property type="entry name" value="TF_GreA/GreB_CS"/>
</dbReference>
<accession>A0A9X2H530</accession>
<dbReference type="PROSITE" id="PS00830">
    <property type="entry name" value="GREAB_2"/>
    <property type="match status" value="1"/>
</dbReference>
<evidence type="ECO:0000313" key="3">
    <source>
        <dbReference type="EMBL" id="MCP3053983.1"/>
    </source>
</evidence>
<organism evidence="3 4">
    <name type="scientific">Aurantimonas marianensis</name>
    <dbReference type="NCBI Taxonomy" id="2920428"/>
    <lineage>
        <taxon>Bacteria</taxon>
        <taxon>Pseudomonadati</taxon>
        <taxon>Pseudomonadota</taxon>
        <taxon>Alphaproteobacteria</taxon>
        <taxon>Hyphomicrobiales</taxon>
        <taxon>Aurantimonadaceae</taxon>
        <taxon>Aurantimonas</taxon>
    </lineage>
</organism>
<dbReference type="InterPro" id="IPR001437">
    <property type="entry name" value="Tscrpt_elong_fac_GreA/B_C"/>
</dbReference>
<evidence type="ECO:0000313" key="4">
    <source>
        <dbReference type="Proteomes" id="UP001155220"/>
    </source>
</evidence>
<dbReference type="SUPFAM" id="SSF54534">
    <property type="entry name" value="FKBP-like"/>
    <property type="match status" value="1"/>
</dbReference>
<dbReference type="PANTHER" id="PTHR30437">
    <property type="entry name" value="TRANSCRIPTION ELONGATION FACTOR GREA"/>
    <property type="match status" value="1"/>
</dbReference>
<evidence type="ECO:0000259" key="2">
    <source>
        <dbReference type="Pfam" id="PF01272"/>
    </source>
</evidence>
<dbReference type="GO" id="GO:0003677">
    <property type="term" value="F:DNA binding"/>
    <property type="evidence" value="ECO:0007669"/>
    <property type="project" value="InterPro"/>
</dbReference>
<dbReference type="InterPro" id="IPR023459">
    <property type="entry name" value="Tscrpt_elong_fac_GreA/B_fam"/>
</dbReference>
<proteinExistence type="predicted"/>
<gene>
    <name evidence="3" type="primary">greA</name>
    <name evidence="3" type="ORF">MJ956_02320</name>
</gene>
<dbReference type="GO" id="GO:0003746">
    <property type="term" value="F:translation elongation factor activity"/>
    <property type="evidence" value="ECO:0007669"/>
    <property type="project" value="UniProtKB-KW"/>
</dbReference>
<dbReference type="GO" id="GO:0070063">
    <property type="term" value="F:RNA polymerase binding"/>
    <property type="evidence" value="ECO:0007669"/>
    <property type="project" value="InterPro"/>
</dbReference>
<dbReference type="PANTHER" id="PTHR30437:SF6">
    <property type="entry name" value="TRANSCRIPTION ELONGATION FACTOR GREB"/>
    <property type="match status" value="1"/>
</dbReference>
<dbReference type="Pfam" id="PF01272">
    <property type="entry name" value="GreA_GreB"/>
    <property type="match status" value="1"/>
</dbReference>
<dbReference type="GO" id="GO:0006354">
    <property type="term" value="P:DNA-templated transcription elongation"/>
    <property type="evidence" value="ECO:0007669"/>
    <property type="project" value="TreeGrafter"/>
</dbReference>
<comment type="caution">
    <text evidence="3">The sequence shown here is derived from an EMBL/GenBank/DDBJ whole genome shotgun (WGS) entry which is preliminary data.</text>
</comment>
<evidence type="ECO:0000256" key="1">
    <source>
        <dbReference type="SAM" id="Coils"/>
    </source>
</evidence>
<dbReference type="EMBL" id="JALHBS010000014">
    <property type="protein sequence ID" value="MCP3053983.1"/>
    <property type="molecule type" value="Genomic_DNA"/>
</dbReference>
<dbReference type="NCBIfam" id="NF004973">
    <property type="entry name" value="PRK06342.1"/>
    <property type="match status" value="1"/>
</dbReference>
<dbReference type="GO" id="GO:0032784">
    <property type="term" value="P:regulation of DNA-templated transcription elongation"/>
    <property type="evidence" value="ECO:0007669"/>
    <property type="project" value="InterPro"/>
</dbReference>
<dbReference type="AlphaFoldDB" id="A0A9X2H530"/>
<keyword evidence="1" id="KW-0175">Coiled coil</keyword>
<protein>
    <submittedName>
        <fullName evidence="3">Transcription elongation factor GreA</fullName>
    </submittedName>
</protein>
<sequence>MSVAFVKEPNEDQVEVLPDRELGSDPNLVTPRGLELIDREIAALEKQLEEARAAADKLAIATINRDLRYWQARHATAEVVVPPDSVATVHFGSRVAIEREDGRRQLFQIVGIDEADPAEGLISYISPLARSLIGKEVGDVVKAGASDAEIVEILPDSAEAALS</sequence>